<dbReference type="HOGENOM" id="CLU_056561_0_0_1"/>
<dbReference type="STRING" id="32264.T1KER4"/>
<gene>
    <name evidence="4" type="primary">107363633</name>
</gene>
<evidence type="ECO:0000259" key="3">
    <source>
        <dbReference type="PROSITE" id="PS51180"/>
    </source>
</evidence>
<dbReference type="PROSITE" id="PS51180">
    <property type="entry name" value="BRO1"/>
    <property type="match status" value="1"/>
</dbReference>
<feature type="domain" description="BRO1" evidence="3">
    <location>
        <begin position="1"/>
        <end position="416"/>
    </location>
</feature>
<dbReference type="OrthoDB" id="10266451at2759"/>
<dbReference type="Gene3D" id="1.25.40.280">
    <property type="entry name" value="alix/aip1 like domains"/>
    <property type="match status" value="1"/>
</dbReference>
<sequence>MTFWFHRNPLKSTTAVPFDLKLVATNAEAVNICNELRKNRIKLIENLSNLASDEEAVQSLLHTYLGLLRGFIDNADTSAGTDTSRLRHVCKFKWSHSMLGSNIISQSDMMYEFISINQEYAFWLMKKAAILAHQESPTDEQLKKIHRTSRKCVGILEEMKTNYLPRLIDTGTNGSDLDIKVMDAYISQCIAEAQEVTIFRAIQLKHSPSLIAALTHETSQKFLEAAMSIKALDITKFGKWMHYFQIKCCCYDALTYSFYGDNLLNMEKSGEAIRCCQEAMKRIEVLAPLSKEYFKMKGYGAAPKSDQTGFFQRVKACLTRIKDKCERENGMIYHQKVHPDLPKLDLKATHGIVAPDNYIIPEISSLWTPFACTAFDLTVPLRDLSIKDNKKPYEDGPSPPKEKSSKSKNDKKSPKT</sequence>
<dbReference type="Proteomes" id="UP000015104">
    <property type="component" value="Unassembled WGS sequence"/>
</dbReference>
<dbReference type="PANTHER" id="PTHR23032:SF13">
    <property type="entry name" value="BRO1 DOMAIN-CONTAINING PROTEIN BROX"/>
    <property type="match status" value="1"/>
</dbReference>
<dbReference type="InterPro" id="IPR038898">
    <property type="entry name" value="BROX"/>
</dbReference>
<evidence type="ECO:0000256" key="2">
    <source>
        <dbReference type="SAM" id="MobiDB-lite"/>
    </source>
</evidence>
<reference evidence="5" key="1">
    <citation type="submission" date="2011-08" db="EMBL/GenBank/DDBJ databases">
        <authorList>
            <person name="Rombauts S."/>
        </authorList>
    </citation>
    <scope>NUCLEOTIDE SEQUENCE</scope>
    <source>
        <strain evidence="5">London</strain>
    </source>
</reference>
<dbReference type="EMBL" id="CAEY01000028">
    <property type="status" value="NOT_ANNOTATED_CDS"/>
    <property type="molecule type" value="Genomic_DNA"/>
</dbReference>
<reference evidence="4" key="2">
    <citation type="submission" date="2015-06" db="UniProtKB">
        <authorList>
            <consortium name="EnsemblMetazoa"/>
        </authorList>
    </citation>
    <scope>IDENTIFICATION</scope>
</reference>
<accession>T1KER4</accession>
<dbReference type="Pfam" id="PF03097">
    <property type="entry name" value="BRO1"/>
    <property type="match status" value="1"/>
</dbReference>
<dbReference type="KEGG" id="tut:107363633"/>
<dbReference type="InterPro" id="IPR038499">
    <property type="entry name" value="BRO1_sf"/>
</dbReference>
<evidence type="ECO:0000313" key="4">
    <source>
        <dbReference type="EnsemblMetazoa" id="tetur10g00470.1"/>
    </source>
</evidence>
<dbReference type="PANTHER" id="PTHR23032">
    <property type="entry name" value="BRO1 DOMAIN-CONTAINING PROTEIN BROX"/>
    <property type="match status" value="1"/>
</dbReference>
<dbReference type="InterPro" id="IPR004328">
    <property type="entry name" value="BRO1_dom"/>
</dbReference>
<comment type="similarity">
    <text evidence="1">Belongs to the BROX family.</text>
</comment>
<dbReference type="OMA" id="YNYCGEN"/>
<organism evidence="4 5">
    <name type="scientific">Tetranychus urticae</name>
    <name type="common">Two-spotted spider mite</name>
    <dbReference type="NCBI Taxonomy" id="32264"/>
    <lineage>
        <taxon>Eukaryota</taxon>
        <taxon>Metazoa</taxon>
        <taxon>Ecdysozoa</taxon>
        <taxon>Arthropoda</taxon>
        <taxon>Chelicerata</taxon>
        <taxon>Arachnida</taxon>
        <taxon>Acari</taxon>
        <taxon>Acariformes</taxon>
        <taxon>Trombidiformes</taxon>
        <taxon>Prostigmata</taxon>
        <taxon>Eleutherengona</taxon>
        <taxon>Raphignathae</taxon>
        <taxon>Tetranychoidea</taxon>
        <taxon>Tetranychidae</taxon>
        <taxon>Tetranychus</taxon>
    </lineage>
</organism>
<proteinExistence type="inferred from homology"/>
<evidence type="ECO:0000313" key="5">
    <source>
        <dbReference type="Proteomes" id="UP000015104"/>
    </source>
</evidence>
<keyword evidence="5" id="KW-1185">Reference proteome</keyword>
<dbReference type="AlphaFoldDB" id="T1KER4"/>
<dbReference type="eggNOG" id="ENOG502QQBR">
    <property type="taxonomic scope" value="Eukaryota"/>
</dbReference>
<evidence type="ECO:0000256" key="1">
    <source>
        <dbReference type="ARBA" id="ARBA00008901"/>
    </source>
</evidence>
<dbReference type="EnsemblMetazoa" id="tetur10g00470.1">
    <property type="protein sequence ID" value="tetur10g00470.1"/>
    <property type="gene ID" value="tetur10g00470"/>
</dbReference>
<dbReference type="SMART" id="SM01041">
    <property type="entry name" value="BRO1"/>
    <property type="match status" value="1"/>
</dbReference>
<name>T1KER4_TETUR</name>
<protein>
    <recommendedName>
        <fullName evidence="3">BRO1 domain-containing protein</fullName>
    </recommendedName>
</protein>
<feature type="region of interest" description="Disordered" evidence="2">
    <location>
        <begin position="386"/>
        <end position="416"/>
    </location>
</feature>